<dbReference type="InterPro" id="IPR000756">
    <property type="entry name" value="Diacylglycerol_kin_accessory"/>
</dbReference>
<evidence type="ECO:0000259" key="9">
    <source>
        <dbReference type="PROSITE" id="PS50146"/>
    </source>
</evidence>
<evidence type="ECO:0000256" key="6">
    <source>
        <dbReference type="RuleBase" id="RU361128"/>
    </source>
</evidence>
<name>A0AAD9LDZ7_BABDI</name>
<dbReference type="SMART" id="SM00046">
    <property type="entry name" value="DAGKc"/>
    <property type="match status" value="1"/>
</dbReference>
<keyword evidence="8" id="KW-0732">Signal</keyword>
<protein>
    <recommendedName>
        <fullName evidence="6">Diacylglycerol kinase</fullName>
        <shortName evidence="6">DAG kinase</shortName>
        <ecNumber evidence="6">2.7.1.107</ecNumber>
    </recommendedName>
</protein>
<evidence type="ECO:0000256" key="3">
    <source>
        <dbReference type="ARBA" id="ARBA00022741"/>
    </source>
</evidence>
<dbReference type="AlphaFoldDB" id="A0AAD9LDZ7"/>
<dbReference type="GO" id="GO:0016020">
    <property type="term" value="C:membrane"/>
    <property type="evidence" value="ECO:0007669"/>
    <property type="project" value="TreeGrafter"/>
</dbReference>
<dbReference type="EMBL" id="JAHBMH010000073">
    <property type="protein sequence ID" value="KAK1932885.1"/>
    <property type="molecule type" value="Genomic_DNA"/>
</dbReference>
<evidence type="ECO:0000313" key="10">
    <source>
        <dbReference type="EMBL" id="KAK1932885.1"/>
    </source>
</evidence>
<dbReference type="PANTHER" id="PTHR11255:SF121">
    <property type="entry name" value="DIACYLGLYCEROL KINASE (ATP)"/>
    <property type="match status" value="1"/>
</dbReference>
<keyword evidence="2 6" id="KW-0808">Transferase</keyword>
<keyword evidence="7" id="KW-0472">Membrane</keyword>
<dbReference type="InterPro" id="IPR016064">
    <property type="entry name" value="NAD/diacylglycerol_kinase_sf"/>
</dbReference>
<feature type="transmembrane region" description="Helical" evidence="7">
    <location>
        <begin position="292"/>
        <end position="312"/>
    </location>
</feature>
<keyword evidence="7" id="KW-1133">Transmembrane helix</keyword>
<dbReference type="GO" id="GO:0004143">
    <property type="term" value="F:ATP-dependent diacylglycerol kinase activity"/>
    <property type="evidence" value="ECO:0007669"/>
    <property type="project" value="UniProtKB-EC"/>
</dbReference>
<evidence type="ECO:0000256" key="5">
    <source>
        <dbReference type="ARBA" id="ARBA00022840"/>
    </source>
</evidence>
<keyword evidence="7" id="KW-0812">Transmembrane</keyword>
<dbReference type="Gene3D" id="3.40.50.10330">
    <property type="entry name" value="Probable inorganic polyphosphate/atp-NAD kinase, domain 1"/>
    <property type="match status" value="1"/>
</dbReference>
<evidence type="ECO:0000256" key="4">
    <source>
        <dbReference type="ARBA" id="ARBA00022777"/>
    </source>
</evidence>
<dbReference type="Pfam" id="PF07787">
    <property type="entry name" value="TMEM43"/>
    <property type="match status" value="1"/>
</dbReference>
<dbReference type="GO" id="GO:0005524">
    <property type="term" value="F:ATP binding"/>
    <property type="evidence" value="ECO:0007669"/>
    <property type="project" value="UniProtKB-KW"/>
</dbReference>
<feature type="chain" id="PRO_5041906579" description="Diacylglycerol kinase" evidence="8">
    <location>
        <begin position="16"/>
        <end position="801"/>
    </location>
</feature>
<evidence type="ECO:0000313" key="11">
    <source>
        <dbReference type="Proteomes" id="UP001195914"/>
    </source>
</evidence>
<dbReference type="InterPro" id="IPR017438">
    <property type="entry name" value="ATP-NAD_kinase_N"/>
</dbReference>
<organism evidence="10 11">
    <name type="scientific">Babesia divergens</name>
    <dbReference type="NCBI Taxonomy" id="32595"/>
    <lineage>
        <taxon>Eukaryota</taxon>
        <taxon>Sar</taxon>
        <taxon>Alveolata</taxon>
        <taxon>Apicomplexa</taxon>
        <taxon>Aconoidasida</taxon>
        <taxon>Piroplasmida</taxon>
        <taxon>Babesiidae</taxon>
        <taxon>Babesia</taxon>
    </lineage>
</organism>
<dbReference type="InterPro" id="IPR037607">
    <property type="entry name" value="DGK"/>
</dbReference>
<comment type="catalytic activity">
    <reaction evidence="6">
        <text>a 1,2-diacyl-sn-glycerol + ATP = a 1,2-diacyl-sn-glycero-3-phosphate + ADP + H(+)</text>
        <dbReference type="Rhea" id="RHEA:10272"/>
        <dbReference type="ChEBI" id="CHEBI:15378"/>
        <dbReference type="ChEBI" id="CHEBI:17815"/>
        <dbReference type="ChEBI" id="CHEBI:30616"/>
        <dbReference type="ChEBI" id="CHEBI:58608"/>
        <dbReference type="ChEBI" id="CHEBI:456216"/>
        <dbReference type="EC" id="2.7.1.107"/>
    </reaction>
</comment>
<dbReference type="SUPFAM" id="SSF111331">
    <property type="entry name" value="NAD kinase/diacylglycerol kinase-like"/>
    <property type="match status" value="1"/>
</dbReference>
<evidence type="ECO:0000256" key="8">
    <source>
        <dbReference type="SAM" id="SignalP"/>
    </source>
</evidence>
<feature type="signal peptide" evidence="8">
    <location>
        <begin position="1"/>
        <end position="15"/>
    </location>
</feature>
<feature type="transmembrane region" description="Helical" evidence="7">
    <location>
        <begin position="324"/>
        <end position="344"/>
    </location>
</feature>
<feature type="transmembrane region" description="Helical" evidence="7">
    <location>
        <begin position="350"/>
        <end position="370"/>
    </location>
</feature>
<gene>
    <name evidence="10" type="ORF">X943_001233</name>
</gene>
<dbReference type="Pfam" id="PF00609">
    <property type="entry name" value="DAGK_acc"/>
    <property type="match status" value="1"/>
</dbReference>
<keyword evidence="5 6" id="KW-0067">ATP-binding</keyword>
<dbReference type="InterPro" id="IPR001206">
    <property type="entry name" value="Diacylglycerol_kinase_cat_dom"/>
</dbReference>
<evidence type="ECO:0000256" key="1">
    <source>
        <dbReference type="ARBA" id="ARBA00009280"/>
    </source>
</evidence>
<dbReference type="EC" id="2.7.1.107" evidence="6"/>
<dbReference type="PROSITE" id="PS50146">
    <property type="entry name" value="DAGK"/>
    <property type="match status" value="1"/>
</dbReference>
<keyword evidence="4 6" id="KW-0418">Kinase</keyword>
<sequence length="801" mass="89547">MLMFSLISVSVLVFGLTLWNDTRLCRNRSQVLPLMNEVVTVGGYPSASNILQAPCYPSDDYNGKIVHIDCELDTRYTFYTPKEFSSNIYSYSGAFFDTQIEMYQWVDVVGFFGVYKVGAFVDHPVKNDGGVGSLFMQEKNPGFFPHVPGAGRKFAPKLKLGGYTIPKGAFVSVKGRKQLPLIDDQWYQSSPLTYPLPVPEVDHLNTQVYNNALYTGDPLDPKIGDIRITFWGNETMRFSAIGRQQSSMFPKEYSLEPFPLLNHKVLLLGEGGGSALSLATQFYTQYESTQTVYWSLRMISALLIASTIYVYYRGIKAPKNGITLLLCSLCASATAICLTESVIWFSYRFYISFLLAVLGSAFCGALISIWRMDPSTVWQLRSDDVYVPIHATYDSMRWSTASPTASIAMSSDRPLINTMTIGGKKASNFFEADVDELHFKKPVPCIVRIYSLIDGEAGNKPGFVSLKSFLSAKAPEDNIKVVICGGDGSVMWVINEMEAHGIDYDDIVFAVVPYGTGNDFARSIHWNNFNGLTPFDSNLTPLRNVIDRIFQAEVVSHDFWHVALTVEPEGSFNKINSKTRTNETVLDSAGNEVVHMEFMMGNYFSFGADARIGRGFDRKRSNSGLINKMIYVVQGMKNAFRRGVRVDKQIDKMLSGDSFGNTVFTTEHGNLESPILPRASSLIALNIPSYSAGINAFEMTSRVGLENLPENEQVSLSSSSQRMGDKRLEFISYKRLSDIALDFCGVGLARRIHAGSGPWKIVFKELHPREKVYFQVDGEFFVMLQPKEAEIRHSKGIKILR</sequence>
<dbReference type="SMART" id="SM00045">
    <property type="entry name" value="DAGKa"/>
    <property type="match status" value="1"/>
</dbReference>
<proteinExistence type="inferred from homology"/>
<dbReference type="GO" id="GO:0007200">
    <property type="term" value="P:phospholipase C-activating G protein-coupled receptor signaling pathway"/>
    <property type="evidence" value="ECO:0007669"/>
    <property type="project" value="InterPro"/>
</dbReference>
<reference evidence="10" key="2">
    <citation type="submission" date="2021-05" db="EMBL/GenBank/DDBJ databases">
        <authorList>
            <person name="Pain A."/>
        </authorList>
    </citation>
    <scope>NUCLEOTIDE SEQUENCE</scope>
    <source>
        <strain evidence="10">1802A</strain>
    </source>
</reference>
<dbReference type="InterPro" id="IPR012430">
    <property type="entry name" value="TMEM43_fam"/>
</dbReference>
<dbReference type="PANTHER" id="PTHR11255">
    <property type="entry name" value="DIACYLGLYCEROL KINASE"/>
    <property type="match status" value="1"/>
</dbReference>
<dbReference type="Pfam" id="PF00781">
    <property type="entry name" value="DAGK_cat"/>
    <property type="match status" value="1"/>
</dbReference>
<keyword evidence="3 6" id="KW-0547">Nucleotide-binding</keyword>
<keyword evidence="11" id="KW-1185">Reference proteome</keyword>
<reference evidence="10" key="1">
    <citation type="journal article" date="2014" name="Nucleic Acids Res.">
        <title>The evolutionary dynamics of variant antigen genes in Babesia reveal a history of genomic innovation underlying host-parasite interaction.</title>
        <authorList>
            <person name="Jackson A.P."/>
            <person name="Otto T.D."/>
            <person name="Darby A."/>
            <person name="Ramaprasad A."/>
            <person name="Xia D."/>
            <person name="Echaide I.E."/>
            <person name="Farber M."/>
            <person name="Gahlot S."/>
            <person name="Gamble J."/>
            <person name="Gupta D."/>
            <person name="Gupta Y."/>
            <person name="Jackson L."/>
            <person name="Malandrin L."/>
            <person name="Malas T.B."/>
            <person name="Moussa E."/>
            <person name="Nair M."/>
            <person name="Reid A.J."/>
            <person name="Sanders M."/>
            <person name="Sharma J."/>
            <person name="Tracey A."/>
            <person name="Quail M.A."/>
            <person name="Weir W."/>
            <person name="Wastling J.M."/>
            <person name="Hall N."/>
            <person name="Willadsen P."/>
            <person name="Lingelbach K."/>
            <person name="Shiels B."/>
            <person name="Tait A."/>
            <person name="Berriman M."/>
            <person name="Allred D.R."/>
            <person name="Pain A."/>
        </authorList>
    </citation>
    <scope>NUCLEOTIDE SEQUENCE</scope>
    <source>
        <strain evidence="10">1802A</strain>
    </source>
</reference>
<evidence type="ECO:0000256" key="2">
    <source>
        <dbReference type="ARBA" id="ARBA00022679"/>
    </source>
</evidence>
<dbReference type="Proteomes" id="UP001195914">
    <property type="component" value="Unassembled WGS sequence"/>
</dbReference>
<feature type="domain" description="DAGKc" evidence="9">
    <location>
        <begin position="473"/>
        <end position="568"/>
    </location>
</feature>
<evidence type="ECO:0000256" key="7">
    <source>
        <dbReference type="SAM" id="Phobius"/>
    </source>
</evidence>
<comment type="similarity">
    <text evidence="1 6">Belongs to the eukaryotic diacylglycerol kinase family.</text>
</comment>
<comment type="caution">
    <text evidence="10">The sequence shown here is derived from an EMBL/GenBank/DDBJ whole genome shotgun (WGS) entry which is preliminary data.</text>
</comment>
<accession>A0AAD9LDZ7</accession>